<reference evidence="10" key="1">
    <citation type="submission" date="2017-01" db="EMBL/GenBank/DDBJ databases">
        <authorList>
            <person name="Varghese N."/>
            <person name="Submissions S."/>
        </authorList>
    </citation>
    <scope>NUCLEOTIDE SEQUENCE [LARGE SCALE GENOMIC DNA]</scope>
    <source>
        <strain evidence="10">DSM 46698</strain>
    </source>
</reference>
<comment type="subcellular location">
    <subcellularLocation>
        <location evidence="1">Membrane</location>
        <topology evidence="1">Multi-pass membrane protein</topology>
    </subcellularLocation>
</comment>
<evidence type="ECO:0000256" key="6">
    <source>
        <dbReference type="ARBA" id="ARBA00023136"/>
    </source>
</evidence>
<keyword evidence="3 7" id="KW-0812">Transmembrane</keyword>
<gene>
    <name evidence="9" type="ORF">SAMN05421761_12328</name>
</gene>
<feature type="transmembrane region" description="Helical" evidence="7">
    <location>
        <begin position="60"/>
        <end position="78"/>
    </location>
</feature>
<evidence type="ECO:0000256" key="5">
    <source>
        <dbReference type="ARBA" id="ARBA00022989"/>
    </source>
</evidence>
<accession>A0A1N7PZM4</accession>
<feature type="transmembrane region" description="Helical" evidence="7">
    <location>
        <begin position="144"/>
        <end position="166"/>
    </location>
</feature>
<dbReference type="GO" id="GO:0016020">
    <property type="term" value="C:membrane"/>
    <property type="evidence" value="ECO:0007669"/>
    <property type="project" value="UniProtKB-SubCell"/>
</dbReference>
<dbReference type="Pfam" id="PF01694">
    <property type="entry name" value="Rhomboid"/>
    <property type="match status" value="1"/>
</dbReference>
<evidence type="ECO:0000256" key="3">
    <source>
        <dbReference type="ARBA" id="ARBA00022692"/>
    </source>
</evidence>
<keyword evidence="9" id="KW-0645">Protease</keyword>
<name>A0A1N7PZM4_9BACT</name>
<evidence type="ECO:0000256" key="1">
    <source>
        <dbReference type="ARBA" id="ARBA00004141"/>
    </source>
</evidence>
<dbReference type="SUPFAM" id="SSF144091">
    <property type="entry name" value="Rhomboid-like"/>
    <property type="match status" value="1"/>
</dbReference>
<feature type="domain" description="Peptidase S54 rhomboid" evidence="8">
    <location>
        <begin position="42"/>
        <end position="194"/>
    </location>
</feature>
<proteinExistence type="inferred from homology"/>
<keyword evidence="10" id="KW-1185">Reference proteome</keyword>
<evidence type="ECO:0000259" key="8">
    <source>
        <dbReference type="Pfam" id="PF01694"/>
    </source>
</evidence>
<evidence type="ECO:0000256" key="4">
    <source>
        <dbReference type="ARBA" id="ARBA00022801"/>
    </source>
</evidence>
<keyword evidence="4" id="KW-0378">Hydrolase</keyword>
<dbReference type="AlphaFoldDB" id="A0A1N7PZM4"/>
<evidence type="ECO:0000313" key="9">
    <source>
        <dbReference type="EMBL" id="SIT15807.1"/>
    </source>
</evidence>
<dbReference type="InterPro" id="IPR035952">
    <property type="entry name" value="Rhomboid-like_sf"/>
</dbReference>
<dbReference type="PANTHER" id="PTHR43731">
    <property type="entry name" value="RHOMBOID PROTEASE"/>
    <property type="match status" value="1"/>
</dbReference>
<keyword evidence="5 7" id="KW-1133">Transmembrane helix</keyword>
<dbReference type="GO" id="GO:0006508">
    <property type="term" value="P:proteolysis"/>
    <property type="evidence" value="ECO:0007669"/>
    <property type="project" value="UniProtKB-KW"/>
</dbReference>
<dbReference type="PANTHER" id="PTHR43731:SF14">
    <property type="entry name" value="PRESENILIN-ASSOCIATED RHOMBOID-LIKE PROTEIN, MITOCHONDRIAL"/>
    <property type="match status" value="1"/>
</dbReference>
<feature type="transmembrane region" description="Helical" evidence="7">
    <location>
        <begin position="84"/>
        <end position="104"/>
    </location>
</feature>
<dbReference type="STRING" id="529505.SAMN05421761_12328"/>
<sequence>MIELSTTVVLIVITVLTSYWGFKNPQLLNRWMFTPYLIQERNQWDRFVLSGFIHKDGTHLLFNMFTFFFFGGAVERFLLYQLGFIPGTLAFVAFYVAAIVVADIPTYMKERGNSYYRALGASGGVAATVFASIILMPLSDICLFGLICLPGFALGGLFLIYSIVQARKGNDGVNHDAHLYGALFGIIFILILSPSSALNFLDQIKSFRLF</sequence>
<keyword evidence="6 7" id="KW-0472">Membrane</keyword>
<dbReference type="InterPro" id="IPR022764">
    <property type="entry name" value="Peptidase_S54_rhomboid_dom"/>
</dbReference>
<dbReference type="EMBL" id="FTOP01000023">
    <property type="protein sequence ID" value="SIT15807.1"/>
    <property type="molecule type" value="Genomic_DNA"/>
</dbReference>
<feature type="transmembrane region" description="Helical" evidence="7">
    <location>
        <begin position="6"/>
        <end position="22"/>
    </location>
</feature>
<dbReference type="Proteomes" id="UP000186026">
    <property type="component" value="Unassembled WGS sequence"/>
</dbReference>
<organism evidence="9 10">
    <name type="scientific">Belliella pelovolcani</name>
    <dbReference type="NCBI Taxonomy" id="529505"/>
    <lineage>
        <taxon>Bacteria</taxon>
        <taxon>Pseudomonadati</taxon>
        <taxon>Bacteroidota</taxon>
        <taxon>Cytophagia</taxon>
        <taxon>Cytophagales</taxon>
        <taxon>Cyclobacteriaceae</taxon>
        <taxon>Belliella</taxon>
    </lineage>
</organism>
<comment type="similarity">
    <text evidence="2">Belongs to the peptidase S54 family.</text>
</comment>
<dbReference type="InterPro" id="IPR050925">
    <property type="entry name" value="Rhomboid_protease_S54"/>
</dbReference>
<protein>
    <submittedName>
        <fullName evidence="9">Membrane associated serine protease, rhomboid family</fullName>
    </submittedName>
</protein>
<feature type="transmembrane region" description="Helical" evidence="7">
    <location>
        <begin position="178"/>
        <end position="201"/>
    </location>
</feature>
<evidence type="ECO:0000256" key="2">
    <source>
        <dbReference type="ARBA" id="ARBA00009045"/>
    </source>
</evidence>
<evidence type="ECO:0000256" key="7">
    <source>
        <dbReference type="SAM" id="Phobius"/>
    </source>
</evidence>
<evidence type="ECO:0000313" key="10">
    <source>
        <dbReference type="Proteomes" id="UP000186026"/>
    </source>
</evidence>
<dbReference type="GO" id="GO:0004252">
    <property type="term" value="F:serine-type endopeptidase activity"/>
    <property type="evidence" value="ECO:0007669"/>
    <property type="project" value="InterPro"/>
</dbReference>
<dbReference type="Gene3D" id="1.20.1540.10">
    <property type="entry name" value="Rhomboid-like"/>
    <property type="match status" value="1"/>
</dbReference>
<feature type="transmembrane region" description="Helical" evidence="7">
    <location>
        <begin position="116"/>
        <end position="138"/>
    </location>
</feature>